<dbReference type="NCBIfam" id="TIGR01171">
    <property type="entry name" value="rplB_bact"/>
    <property type="match status" value="1"/>
</dbReference>
<feature type="domain" description="Large ribosomal subunit protein uL2 C-terminal" evidence="9">
    <location>
        <begin position="124"/>
        <end position="250"/>
    </location>
</feature>
<dbReference type="InterPro" id="IPR012340">
    <property type="entry name" value="NA-bd_OB-fold"/>
</dbReference>
<keyword evidence="7 11" id="KW-0496">Mitochondrion</keyword>
<comment type="similarity">
    <text evidence="3">Belongs to the universal ribosomal protein uL2 family.</text>
</comment>
<dbReference type="InterPro" id="IPR002171">
    <property type="entry name" value="Ribosomal_uL2"/>
</dbReference>
<dbReference type="GO" id="GO:0003723">
    <property type="term" value="F:RNA binding"/>
    <property type="evidence" value="ECO:0007669"/>
    <property type="project" value="InterPro"/>
</dbReference>
<dbReference type="GO" id="GO:0003735">
    <property type="term" value="F:structural constituent of ribosome"/>
    <property type="evidence" value="ECO:0007669"/>
    <property type="project" value="InterPro"/>
</dbReference>
<dbReference type="InterPro" id="IPR014722">
    <property type="entry name" value="Rib_uL2_dom2"/>
</dbReference>
<dbReference type="SUPFAM" id="SSF50104">
    <property type="entry name" value="Translation proteins SH3-like domain"/>
    <property type="match status" value="1"/>
</dbReference>
<evidence type="ECO:0000256" key="5">
    <source>
        <dbReference type="ARBA" id="ARBA00022640"/>
    </source>
</evidence>
<keyword evidence="6 11" id="KW-0689">Ribosomal protein</keyword>
<dbReference type="PROSITE" id="PS00467">
    <property type="entry name" value="RIBOSOMAL_L2"/>
    <property type="match status" value="1"/>
</dbReference>
<protein>
    <submittedName>
        <fullName evidence="11">Ribosomal protein L2</fullName>
    </submittedName>
</protein>
<dbReference type="PANTHER" id="PTHR13691">
    <property type="entry name" value="RIBOSOMAL PROTEIN L2"/>
    <property type="match status" value="1"/>
</dbReference>
<evidence type="ECO:0000256" key="4">
    <source>
        <dbReference type="ARBA" id="ARBA00022528"/>
    </source>
</evidence>
<proteinExistence type="inferred from homology"/>
<accession>A0A1J0RD40</accession>
<dbReference type="GO" id="GO:0009507">
    <property type="term" value="C:chloroplast"/>
    <property type="evidence" value="ECO:0007669"/>
    <property type="project" value="UniProtKB-SubCell"/>
</dbReference>
<evidence type="ECO:0000256" key="6">
    <source>
        <dbReference type="ARBA" id="ARBA00022980"/>
    </source>
</evidence>
<dbReference type="Gene3D" id="2.30.30.30">
    <property type="match status" value="1"/>
</dbReference>
<dbReference type="SUPFAM" id="SSF50249">
    <property type="entry name" value="Nucleic acid-binding proteins"/>
    <property type="match status" value="1"/>
</dbReference>
<dbReference type="SMART" id="SM01382">
    <property type="entry name" value="Ribosomal_L2_C"/>
    <property type="match status" value="1"/>
</dbReference>
<dbReference type="InterPro" id="IPR022669">
    <property type="entry name" value="Ribosomal_uL2_C"/>
</dbReference>
<dbReference type="InterPro" id="IPR022666">
    <property type="entry name" value="Ribosomal_uL2_RNA-bd_dom"/>
</dbReference>
<evidence type="ECO:0000259" key="9">
    <source>
        <dbReference type="SMART" id="SM01382"/>
    </source>
</evidence>
<evidence type="ECO:0000259" key="10">
    <source>
        <dbReference type="SMART" id="SM01383"/>
    </source>
</evidence>
<keyword evidence="8" id="KW-0687">Ribonucleoprotein</keyword>
<dbReference type="GeneID" id="30510685"/>
<dbReference type="InterPro" id="IPR014726">
    <property type="entry name" value="Ribosomal_uL2_dom3"/>
</dbReference>
<dbReference type="Gene3D" id="2.40.50.140">
    <property type="entry name" value="Nucleic acid-binding proteins"/>
    <property type="match status" value="1"/>
</dbReference>
<dbReference type="EMBL" id="KY021079">
    <property type="protein sequence ID" value="APD75821.1"/>
    <property type="molecule type" value="Genomic_DNA"/>
</dbReference>
<organism evidence="11">
    <name type="scientific">Asterionella formosa</name>
    <dbReference type="NCBI Taxonomy" id="210441"/>
    <lineage>
        <taxon>Eukaryota</taxon>
        <taxon>Sar</taxon>
        <taxon>Stramenopiles</taxon>
        <taxon>Ochrophyta</taxon>
        <taxon>Bacillariophyta</taxon>
        <taxon>Fragilariophyceae</taxon>
        <taxon>Fragilariophycidae</taxon>
        <taxon>Fragilariales</taxon>
        <taxon>Fragilariaceae</taxon>
        <taxon>Asterionella</taxon>
    </lineage>
</organism>
<evidence type="ECO:0000256" key="2">
    <source>
        <dbReference type="ARBA" id="ARBA00004229"/>
    </source>
</evidence>
<keyword evidence="5" id="KW-0934">Plastid</keyword>
<dbReference type="AlphaFoldDB" id="A0A1J0RD40"/>
<evidence type="ECO:0000313" key="11">
    <source>
        <dbReference type="EMBL" id="APD75821.1"/>
    </source>
</evidence>
<dbReference type="PANTHER" id="PTHR13691:SF72">
    <property type="entry name" value="EXPRESSED PROTEIN"/>
    <property type="match status" value="1"/>
</dbReference>
<dbReference type="Pfam" id="PF00181">
    <property type="entry name" value="Ribosomal_L2_N"/>
    <property type="match status" value="1"/>
</dbReference>
<name>A0A1J0RD40_9STRA</name>
<dbReference type="Gene3D" id="4.10.950.10">
    <property type="entry name" value="Ribosomal protein L2, domain 3"/>
    <property type="match status" value="1"/>
</dbReference>
<dbReference type="GO" id="GO:0016740">
    <property type="term" value="F:transferase activity"/>
    <property type="evidence" value="ECO:0007669"/>
    <property type="project" value="InterPro"/>
</dbReference>
<keyword evidence="4" id="KW-0150">Chloroplast</keyword>
<evidence type="ECO:0000256" key="8">
    <source>
        <dbReference type="ARBA" id="ARBA00023274"/>
    </source>
</evidence>
<gene>
    <name evidence="11" type="primary">rpl2</name>
    <name evidence="11" type="ORF">BGL49_009</name>
</gene>
<dbReference type="GO" id="GO:0005762">
    <property type="term" value="C:mitochondrial large ribosomal subunit"/>
    <property type="evidence" value="ECO:0007669"/>
    <property type="project" value="TreeGrafter"/>
</dbReference>
<reference evidence="11" key="1">
    <citation type="submission" date="2016-10" db="EMBL/GenBank/DDBJ databases">
        <title>Complete mitochondrial genome of the freshwater diatom Asterionella formosa.</title>
        <authorList>
            <person name="Villain A."/>
            <person name="Kojadinovic M."/>
            <person name="Puppo C."/>
            <person name="Prioretti L."/>
            <person name="Hubert P."/>
            <person name="Zhang Y."/>
            <person name="Gregori G."/>
            <person name="Roulet A."/>
            <person name="Roques C."/>
            <person name="Claverie J.-M."/>
            <person name="Gontero B."/>
            <person name="Blanc G."/>
        </authorList>
    </citation>
    <scope>NUCLEOTIDE SEQUENCE</scope>
    <source>
        <strain evidence="11">BGM1</strain>
    </source>
</reference>
<dbReference type="Pfam" id="PF03947">
    <property type="entry name" value="Ribosomal_L2_C"/>
    <property type="match status" value="1"/>
</dbReference>
<evidence type="ECO:0000256" key="3">
    <source>
        <dbReference type="ARBA" id="ARBA00005636"/>
    </source>
</evidence>
<feature type="domain" description="Large ribosomal subunit protein uL2 RNA-binding" evidence="10">
    <location>
        <begin position="42"/>
        <end position="118"/>
    </location>
</feature>
<geneLocation type="mitochondrion" evidence="11"/>
<dbReference type="GO" id="GO:0032543">
    <property type="term" value="P:mitochondrial translation"/>
    <property type="evidence" value="ECO:0007669"/>
    <property type="project" value="TreeGrafter"/>
</dbReference>
<dbReference type="InterPro" id="IPR005880">
    <property type="entry name" value="Ribosomal_uL2_bac/org-type"/>
</dbReference>
<dbReference type="InterPro" id="IPR022671">
    <property type="entry name" value="Ribosomal_uL2_CS"/>
</dbReference>
<comment type="subcellular location">
    <subcellularLocation>
        <location evidence="1">Mitochondrion</location>
    </subcellularLocation>
    <subcellularLocation>
        <location evidence="2">Plastid</location>
        <location evidence="2">Chloroplast</location>
    </subcellularLocation>
</comment>
<sequence length="276" mass="30652">MSPQIMQIKTLATQNYLSFCSNKKSKKPFIKSKIKGLKNSTGRNSTGKIVSYHRGGGQKKNYRKISFDRYKNSIGIVTTIEYDPNRTANIAAIYEFIDKKYLYILAPKNLQVGDILKSGINAEPKLGHSLPLEKIPIGSFIYNISLKIKKEGKIARSAGTFAKLIEKNSGFSLIKMNSGENKFIPIDCFASIGIVSNPFYCLRAIGKAGRSRWLNRRPIVRGVAMNPIDHPHGGGEGKKSGLKLSPWGKITKKKLLPKIIKKLKKNGKSKLEGSLL</sequence>
<evidence type="ECO:0000256" key="1">
    <source>
        <dbReference type="ARBA" id="ARBA00004173"/>
    </source>
</evidence>
<dbReference type="InterPro" id="IPR008991">
    <property type="entry name" value="Translation_prot_SH3-like_sf"/>
</dbReference>
<dbReference type="PIRSF" id="PIRSF002158">
    <property type="entry name" value="Ribosomal_L2"/>
    <property type="match status" value="1"/>
</dbReference>
<dbReference type="RefSeq" id="YP_009326060.1">
    <property type="nucleotide sequence ID" value="NC_032029.1"/>
</dbReference>
<evidence type="ECO:0000256" key="7">
    <source>
        <dbReference type="ARBA" id="ARBA00023128"/>
    </source>
</evidence>
<dbReference type="SMART" id="SM01383">
    <property type="entry name" value="Ribosomal_L2"/>
    <property type="match status" value="1"/>
</dbReference>